<gene>
    <name evidence="2" type="ORF">CEY00_Acc10117</name>
</gene>
<organism evidence="2 3">
    <name type="scientific">Actinidia chinensis var. chinensis</name>
    <name type="common">Chinese soft-hair kiwi</name>
    <dbReference type="NCBI Taxonomy" id="1590841"/>
    <lineage>
        <taxon>Eukaryota</taxon>
        <taxon>Viridiplantae</taxon>
        <taxon>Streptophyta</taxon>
        <taxon>Embryophyta</taxon>
        <taxon>Tracheophyta</taxon>
        <taxon>Spermatophyta</taxon>
        <taxon>Magnoliopsida</taxon>
        <taxon>eudicotyledons</taxon>
        <taxon>Gunneridae</taxon>
        <taxon>Pentapetalae</taxon>
        <taxon>asterids</taxon>
        <taxon>Ericales</taxon>
        <taxon>Actinidiaceae</taxon>
        <taxon>Actinidia</taxon>
    </lineage>
</organism>
<sequence>MNPESVLRSPLPTAELTAGCPVLDRVLGGGVPCSSVTEIFSESGCGKTQLCLQLLLSVQLPSSLDGLSASSLYLHSELPFLLCHIRQISHSFQYSHPQIFSSHNPCDGILGQPINSADHLFDLLLKTDFAIAKLKTQFAIKLIVIDSIAALFRSEFDNNPSDLKRRSDLCEFKAVFVEE</sequence>
<dbReference type="GO" id="GO:0000722">
    <property type="term" value="P:telomere maintenance via recombination"/>
    <property type="evidence" value="ECO:0007669"/>
    <property type="project" value="TreeGrafter"/>
</dbReference>
<protein>
    <submittedName>
        <fullName evidence="2">DNA repair protein</fullName>
    </submittedName>
</protein>
<reference evidence="3" key="2">
    <citation type="journal article" date="2018" name="BMC Genomics">
        <title>A manually annotated Actinidia chinensis var. chinensis (kiwifruit) genome highlights the challenges associated with draft genomes and gene prediction in plants.</title>
        <authorList>
            <person name="Pilkington S.M."/>
            <person name="Crowhurst R."/>
            <person name="Hilario E."/>
            <person name="Nardozza S."/>
            <person name="Fraser L."/>
            <person name="Peng Y."/>
            <person name="Gunaseelan K."/>
            <person name="Simpson R."/>
            <person name="Tahir J."/>
            <person name="Deroles S.C."/>
            <person name="Templeton K."/>
            <person name="Luo Z."/>
            <person name="Davy M."/>
            <person name="Cheng C."/>
            <person name="McNeilage M."/>
            <person name="Scaglione D."/>
            <person name="Liu Y."/>
            <person name="Zhang Q."/>
            <person name="Datson P."/>
            <person name="De Silva N."/>
            <person name="Gardiner S.E."/>
            <person name="Bassett H."/>
            <person name="Chagne D."/>
            <person name="McCallum J."/>
            <person name="Dzierzon H."/>
            <person name="Deng C."/>
            <person name="Wang Y.Y."/>
            <person name="Barron L."/>
            <person name="Manako K."/>
            <person name="Bowen J."/>
            <person name="Foster T.M."/>
            <person name="Erridge Z.A."/>
            <person name="Tiffin H."/>
            <person name="Waite C.N."/>
            <person name="Davies K.M."/>
            <person name="Grierson E.P."/>
            <person name="Laing W.A."/>
            <person name="Kirk R."/>
            <person name="Chen X."/>
            <person name="Wood M."/>
            <person name="Montefiori M."/>
            <person name="Brummell D.A."/>
            <person name="Schwinn K.E."/>
            <person name="Catanach A."/>
            <person name="Fullerton C."/>
            <person name="Li D."/>
            <person name="Meiyalaghan S."/>
            <person name="Nieuwenhuizen N."/>
            <person name="Read N."/>
            <person name="Prakash R."/>
            <person name="Hunter D."/>
            <person name="Zhang H."/>
            <person name="McKenzie M."/>
            <person name="Knabel M."/>
            <person name="Harris A."/>
            <person name="Allan A.C."/>
            <person name="Gleave A."/>
            <person name="Chen A."/>
            <person name="Janssen B.J."/>
            <person name="Plunkett B."/>
            <person name="Ampomah-Dwamena C."/>
            <person name="Voogd C."/>
            <person name="Leif D."/>
            <person name="Lafferty D."/>
            <person name="Souleyre E.J.F."/>
            <person name="Varkonyi-Gasic E."/>
            <person name="Gambi F."/>
            <person name="Hanley J."/>
            <person name="Yao J.L."/>
            <person name="Cheung J."/>
            <person name="David K.M."/>
            <person name="Warren B."/>
            <person name="Marsh K."/>
            <person name="Snowden K.C."/>
            <person name="Lin-Wang K."/>
            <person name="Brian L."/>
            <person name="Martinez-Sanchez M."/>
            <person name="Wang M."/>
            <person name="Ileperuma N."/>
            <person name="Macnee N."/>
            <person name="Campin R."/>
            <person name="McAtee P."/>
            <person name="Drummond R.S.M."/>
            <person name="Espley R.V."/>
            <person name="Ireland H.S."/>
            <person name="Wu R."/>
            <person name="Atkinson R.G."/>
            <person name="Karunairetnam S."/>
            <person name="Bulley S."/>
            <person name="Chunkath S."/>
            <person name="Hanley Z."/>
            <person name="Storey R."/>
            <person name="Thrimawithana A.H."/>
            <person name="Thomson S."/>
            <person name="David C."/>
            <person name="Testolin R."/>
            <person name="Huang H."/>
            <person name="Hellens R.P."/>
            <person name="Schaffer R.J."/>
        </authorList>
    </citation>
    <scope>NUCLEOTIDE SEQUENCE [LARGE SCALE GENOMIC DNA]</scope>
    <source>
        <strain evidence="3">cv. Red5</strain>
    </source>
</reference>
<proteinExistence type="predicted"/>
<dbReference type="PANTHER" id="PTHR46487:SF1">
    <property type="entry name" value="DNA REPAIR PROTEIN XRCC3"/>
    <property type="match status" value="1"/>
</dbReference>
<name>A0A2R6R4Z8_ACTCC</name>
<dbReference type="Gramene" id="PSS21077">
    <property type="protein sequence ID" value="PSS21077"/>
    <property type="gene ID" value="CEY00_Acc10117"/>
</dbReference>
<accession>A0A2R6R4Z8</accession>
<dbReference type="OMA" id="CHIRQIS"/>
<dbReference type="InterPro" id="IPR027417">
    <property type="entry name" value="P-loop_NTPase"/>
</dbReference>
<dbReference type="InterPro" id="IPR013632">
    <property type="entry name" value="Rad51_C"/>
</dbReference>
<dbReference type="SUPFAM" id="SSF52540">
    <property type="entry name" value="P-loop containing nucleoside triphosphate hydrolases"/>
    <property type="match status" value="1"/>
</dbReference>
<dbReference type="GO" id="GO:0140664">
    <property type="term" value="F:ATP-dependent DNA damage sensor activity"/>
    <property type="evidence" value="ECO:0007669"/>
    <property type="project" value="InterPro"/>
</dbReference>
<keyword evidence="3" id="KW-1185">Reference proteome</keyword>
<dbReference type="Gene3D" id="3.40.50.300">
    <property type="entry name" value="P-loop containing nucleotide triphosphate hydrolases"/>
    <property type="match status" value="1"/>
</dbReference>
<dbReference type="Proteomes" id="UP000241394">
    <property type="component" value="Chromosome LG9"/>
</dbReference>
<evidence type="ECO:0000313" key="2">
    <source>
        <dbReference type="EMBL" id="PSS21077.1"/>
    </source>
</evidence>
<feature type="domain" description="RecA family profile 1" evidence="1">
    <location>
        <begin position="12"/>
        <end position="179"/>
    </location>
</feature>
<dbReference type="PROSITE" id="PS50162">
    <property type="entry name" value="RECA_2"/>
    <property type="match status" value="1"/>
</dbReference>
<dbReference type="InParanoid" id="A0A2R6R4Z8"/>
<dbReference type="GO" id="GO:0033065">
    <property type="term" value="C:Rad51C-XRCC3 complex"/>
    <property type="evidence" value="ECO:0007669"/>
    <property type="project" value="TreeGrafter"/>
</dbReference>
<dbReference type="AlphaFoldDB" id="A0A2R6R4Z8"/>
<dbReference type="InterPro" id="IPR020588">
    <property type="entry name" value="RecA_ATP-bd"/>
</dbReference>
<dbReference type="GO" id="GO:0005657">
    <property type="term" value="C:replication fork"/>
    <property type="evidence" value="ECO:0007669"/>
    <property type="project" value="TreeGrafter"/>
</dbReference>
<dbReference type="EMBL" id="NKQK01000009">
    <property type="protein sequence ID" value="PSS21077.1"/>
    <property type="molecule type" value="Genomic_DNA"/>
</dbReference>
<dbReference type="GO" id="GO:0005524">
    <property type="term" value="F:ATP binding"/>
    <property type="evidence" value="ECO:0007669"/>
    <property type="project" value="InterPro"/>
</dbReference>
<dbReference type="PANTHER" id="PTHR46487">
    <property type="entry name" value="DNA REPAIR PROTEIN XRCC3"/>
    <property type="match status" value="1"/>
</dbReference>
<comment type="caution">
    <text evidence="2">The sequence shown here is derived from an EMBL/GenBank/DDBJ whole genome shotgun (WGS) entry which is preliminary data.</text>
</comment>
<dbReference type="STRING" id="1590841.A0A2R6R4Z8"/>
<reference evidence="2 3" key="1">
    <citation type="submission" date="2017-07" db="EMBL/GenBank/DDBJ databases">
        <title>An improved, manually edited Actinidia chinensis var. chinensis (kiwifruit) genome highlights the challenges associated with draft genomes and gene prediction in plants.</title>
        <authorList>
            <person name="Pilkington S."/>
            <person name="Crowhurst R."/>
            <person name="Hilario E."/>
            <person name="Nardozza S."/>
            <person name="Fraser L."/>
            <person name="Peng Y."/>
            <person name="Gunaseelan K."/>
            <person name="Simpson R."/>
            <person name="Tahir J."/>
            <person name="Deroles S."/>
            <person name="Templeton K."/>
            <person name="Luo Z."/>
            <person name="Davy M."/>
            <person name="Cheng C."/>
            <person name="Mcneilage M."/>
            <person name="Scaglione D."/>
            <person name="Liu Y."/>
            <person name="Zhang Q."/>
            <person name="Datson P."/>
            <person name="De Silva N."/>
            <person name="Gardiner S."/>
            <person name="Bassett H."/>
            <person name="Chagne D."/>
            <person name="Mccallum J."/>
            <person name="Dzierzon H."/>
            <person name="Deng C."/>
            <person name="Wang Y.-Y."/>
            <person name="Barron N."/>
            <person name="Manako K."/>
            <person name="Bowen J."/>
            <person name="Foster T."/>
            <person name="Erridge Z."/>
            <person name="Tiffin H."/>
            <person name="Waite C."/>
            <person name="Davies K."/>
            <person name="Grierson E."/>
            <person name="Laing W."/>
            <person name="Kirk R."/>
            <person name="Chen X."/>
            <person name="Wood M."/>
            <person name="Montefiori M."/>
            <person name="Brummell D."/>
            <person name="Schwinn K."/>
            <person name="Catanach A."/>
            <person name="Fullerton C."/>
            <person name="Li D."/>
            <person name="Meiyalaghan S."/>
            <person name="Nieuwenhuizen N."/>
            <person name="Read N."/>
            <person name="Prakash R."/>
            <person name="Hunter D."/>
            <person name="Zhang H."/>
            <person name="Mckenzie M."/>
            <person name="Knabel M."/>
            <person name="Harris A."/>
            <person name="Allan A."/>
            <person name="Chen A."/>
            <person name="Janssen B."/>
            <person name="Plunkett B."/>
            <person name="Dwamena C."/>
            <person name="Voogd C."/>
            <person name="Leif D."/>
            <person name="Lafferty D."/>
            <person name="Souleyre E."/>
            <person name="Varkonyi-Gasic E."/>
            <person name="Gambi F."/>
            <person name="Hanley J."/>
            <person name="Yao J.-L."/>
            <person name="Cheung J."/>
            <person name="David K."/>
            <person name="Warren B."/>
            <person name="Marsh K."/>
            <person name="Snowden K."/>
            <person name="Lin-Wang K."/>
            <person name="Brian L."/>
            <person name="Martinez-Sanchez M."/>
            <person name="Wang M."/>
            <person name="Ileperuma N."/>
            <person name="Macnee N."/>
            <person name="Campin R."/>
            <person name="Mcatee P."/>
            <person name="Drummond R."/>
            <person name="Espley R."/>
            <person name="Ireland H."/>
            <person name="Wu R."/>
            <person name="Atkinson R."/>
            <person name="Karunairetnam S."/>
            <person name="Bulley S."/>
            <person name="Chunkath S."/>
            <person name="Hanley Z."/>
            <person name="Storey R."/>
            <person name="Thrimawithana A."/>
            <person name="Thomson S."/>
            <person name="David C."/>
            <person name="Testolin R."/>
        </authorList>
    </citation>
    <scope>NUCLEOTIDE SEQUENCE [LARGE SCALE GENOMIC DNA]</scope>
    <source>
        <strain evidence="3">cv. Red5</strain>
        <tissue evidence="2">Young leaf</tissue>
    </source>
</reference>
<dbReference type="GO" id="GO:0090656">
    <property type="term" value="P:t-circle formation"/>
    <property type="evidence" value="ECO:0007669"/>
    <property type="project" value="TreeGrafter"/>
</dbReference>
<dbReference type="GO" id="GO:0000400">
    <property type="term" value="F:four-way junction DNA binding"/>
    <property type="evidence" value="ECO:0007669"/>
    <property type="project" value="TreeGrafter"/>
</dbReference>
<dbReference type="GO" id="GO:0045003">
    <property type="term" value="P:double-strand break repair via synthesis-dependent strand annealing"/>
    <property type="evidence" value="ECO:0007669"/>
    <property type="project" value="TreeGrafter"/>
</dbReference>
<evidence type="ECO:0000313" key="3">
    <source>
        <dbReference type="Proteomes" id="UP000241394"/>
    </source>
</evidence>
<dbReference type="GO" id="GO:0071140">
    <property type="term" value="P:resolution of mitotic recombination intermediates"/>
    <property type="evidence" value="ECO:0007669"/>
    <property type="project" value="TreeGrafter"/>
</dbReference>
<evidence type="ECO:0000259" key="1">
    <source>
        <dbReference type="PROSITE" id="PS50162"/>
    </source>
</evidence>
<dbReference type="PRINTS" id="PR01874">
    <property type="entry name" value="DNAREPAIRADA"/>
</dbReference>
<dbReference type="Pfam" id="PF08423">
    <property type="entry name" value="Rad51"/>
    <property type="match status" value="1"/>
</dbReference>
<dbReference type="OrthoDB" id="1861185at2759"/>